<feature type="transmembrane region" description="Helical" evidence="1">
    <location>
        <begin position="188"/>
        <end position="207"/>
    </location>
</feature>
<keyword evidence="1" id="KW-0472">Membrane</keyword>
<feature type="transmembrane region" description="Helical" evidence="1">
    <location>
        <begin position="219"/>
        <end position="237"/>
    </location>
</feature>
<keyword evidence="3" id="KW-1185">Reference proteome</keyword>
<feature type="transmembrane region" description="Helical" evidence="1">
    <location>
        <begin position="12"/>
        <end position="32"/>
    </location>
</feature>
<proteinExistence type="predicted"/>
<feature type="transmembrane region" description="Helical" evidence="1">
    <location>
        <begin position="249"/>
        <end position="269"/>
    </location>
</feature>
<name>A0A4R6MDV0_9GAMM</name>
<keyword evidence="1" id="KW-1133">Transmembrane helix</keyword>
<gene>
    <name evidence="2" type="ORF">DFP79_0571</name>
</gene>
<dbReference type="OrthoDB" id="9821510at2"/>
<feature type="transmembrane region" description="Helical" evidence="1">
    <location>
        <begin position="52"/>
        <end position="73"/>
    </location>
</feature>
<feature type="transmembrane region" description="Helical" evidence="1">
    <location>
        <begin position="85"/>
        <end position="106"/>
    </location>
</feature>
<dbReference type="AlphaFoldDB" id="A0A4R6MDV0"/>
<dbReference type="EMBL" id="SNXC01000009">
    <property type="protein sequence ID" value="TDO99586.1"/>
    <property type="molecule type" value="Genomic_DNA"/>
</dbReference>
<sequence length="272" mass="31108">MISVISPKFGWKVLLFIQIAIVCNAVWTVLVTPNDVTPSRIIIGNTFFDYSLFNYISSILLPGALYGLYLYAFNRPLPKFIQSKALFRALGIVLLFSNLCIVWTSIIQRHASQLDGETYTILCVLFSFPSVYALWRLSSTHDSTIEEFRLAHFIELWGMTTFLFLQLTSIFCLMFVSKLLLMEIPHGVILTNGVLFLVYLACLLYRYFCKRFISISNRLTDLILISLLLSKGVGLVFEFSAGGYLIRETLFLCFIYLIPALMLSFRISLFRG</sequence>
<feature type="transmembrane region" description="Helical" evidence="1">
    <location>
        <begin position="118"/>
        <end position="135"/>
    </location>
</feature>
<keyword evidence="1" id="KW-0812">Transmembrane</keyword>
<dbReference type="Proteomes" id="UP000294656">
    <property type="component" value="Unassembled WGS sequence"/>
</dbReference>
<feature type="transmembrane region" description="Helical" evidence="1">
    <location>
        <begin position="156"/>
        <end position="176"/>
    </location>
</feature>
<evidence type="ECO:0000256" key="1">
    <source>
        <dbReference type="SAM" id="Phobius"/>
    </source>
</evidence>
<evidence type="ECO:0000313" key="3">
    <source>
        <dbReference type="Proteomes" id="UP000294656"/>
    </source>
</evidence>
<evidence type="ECO:0000313" key="2">
    <source>
        <dbReference type="EMBL" id="TDO99586.1"/>
    </source>
</evidence>
<accession>A0A4R6MDV0</accession>
<comment type="caution">
    <text evidence="2">The sequence shown here is derived from an EMBL/GenBank/DDBJ whole genome shotgun (WGS) entry which is preliminary data.</text>
</comment>
<protein>
    <submittedName>
        <fullName evidence="2">Uncharacterized protein</fullName>
    </submittedName>
</protein>
<dbReference type="RefSeq" id="WP_133502434.1">
    <property type="nucleotide sequence ID" value="NZ_SNXC01000009.1"/>
</dbReference>
<reference evidence="2 3" key="1">
    <citation type="submission" date="2019-03" db="EMBL/GenBank/DDBJ databases">
        <title>Genomic Encyclopedia of Type Strains, Phase III (KMG-III): the genomes of soil and plant-associated and newly described type strains.</title>
        <authorList>
            <person name="Whitman W."/>
        </authorList>
    </citation>
    <scope>NUCLEOTIDE SEQUENCE [LARGE SCALE GENOMIC DNA]</scope>
    <source>
        <strain evidence="2 3">CECT 7378</strain>
    </source>
</reference>
<organism evidence="2 3">
    <name type="scientific">Marinomonas balearica</name>
    <dbReference type="NCBI Taxonomy" id="491947"/>
    <lineage>
        <taxon>Bacteria</taxon>
        <taxon>Pseudomonadati</taxon>
        <taxon>Pseudomonadota</taxon>
        <taxon>Gammaproteobacteria</taxon>
        <taxon>Oceanospirillales</taxon>
        <taxon>Oceanospirillaceae</taxon>
        <taxon>Marinomonas</taxon>
    </lineage>
</organism>